<evidence type="ECO:0000313" key="1">
    <source>
        <dbReference type="EMBL" id="NEZ55143.1"/>
    </source>
</evidence>
<evidence type="ECO:0008006" key="3">
    <source>
        <dbReference type="Google" id="ProtNLM"/>
    </source>
</evidence>
<comment type="caution">
    <text evidence="1">The sequence shown here is derived from an EMBL/GenBank/DDBJ whole genome shotgun (WGS) entry which is preliminary data.</text>
</comment>
<keyword evidence="2" id="KW-1185">Reference proteome</keyword>
<dbReference type="InterPro" id="IPR054651">
    <property type="entry name" value="Npun_F0494-like"/>
</dbReference>
<evidence type="ECO:0000313" key="2">
    <source>
        <dbReference type="Proteomes" id="UP000481033"/>
    </source>
</evidence>
<dbReference type="Proteomes" id="UP000481033">
    <property type="component" value="Unassembled WGS sequence"/>
</dbReference>
<dbReference type="RefSeq" id="WP_163696908.1">
    <property type="nucleotide sequence ID" value="NZ_QXHD01000004.1"/>
</dbReference>
<reference evidence="1 2" key="1">
    <citation type="journal article" date="2020" name="Microb. Ecol.">
        <title>Ecogenomics of the Marine Benthic Filamentous Cyanobacterium Adonisia.</title>
        <authorList>
            <person name="Walter J.M."/>
            <person name="Coutinho F.H."/>
            <person name="Leomil L."/>
            <person name="Hargreaves P.I."/>
            <person name="Campeao M.E."/>
            <person name="Vieira V.V."/>
            <person name="Silva B.S."/>
            <person name="Fistarol G.O."/>
            <person name="Salomon P.S."/>
            <person name="Sawabe T."/>
            <person name="Mino S."/>
            <person name="Hosokawa M."/>
            <person name="Miyashita H."/>
            <person name="Maruyama F."/>
            <person name="van Verk M.C."/>
            <person name="Dutilh B.E."/>
            <person name="Thompson C.C."/>
            <person name="Thompson F.L."/>
        </authorList>
    </citation>
    <scope>NUCLEOTIDE SEQUENCE [LARGE SCALE GENOMIC DNA]</scope>
    <source>
        <strain evidence="1 2">CCMR0081</strain>
    </source>
</reference>
<dbReference type="AlphaFoldDB" id="A0A6M0RH25"/>
<sequence length="133" mass="14878">MTSTSLPLSPKILARAKRAVRCAPFYMKLLATMRSQSVPLRAIMDARGMLSGYTRQPLSEVAADNHLGWLITVGIVRREVDGQGLTDSFRLTPIGRQLVEQWEAAGRPDSTGSPLDYLLNARNRWLRLPTWLS</sequence>
<organism evidence="1 2">
    <name type="scientific">Adonisia turfae CCMR0081</name>
    <dbReference type="NCBI Taxonomy" id="2292702"/>
    <lineage>
        <taxon>Bacteria</taxon>
        <taxon>Bacillati</taxon>
        <taxon>Cyanobacteriota</taxon>
        <taxon>Adonisia</taxon>
        <taxon>Adonisia turfae</taxon>
    </lineage>
</organism>
<protein>
    <recommendedName>
        <fullName evidence="3">MarR family transcriptional regulator</fullName>
    </recommendedName>
</protein>
<name>A0A6M0RH25_9CYAN</name>
<gene>
    <name evidence="1" type="ORF">DXZ20_05515</name>
</gene>
<dbReference type="NCBIfam" id="NF045586">
    <property type="entry name" value="Npun_F0494_fam"/>
    <property type="match status" value="1"/>
</dbReference>
<dbReference type="EMBL" id="QXHD01000004">
    <property type="protein sequence ID" value="NEZ55143.1"/>
    <property type="molecule type" value="Genomic_DNA"/>
</dbReference>
<accession>A0A6M0RH25</accession>
<proteinExistence type="predicted"/>